<keyword evidence="2" id="KW-1185">Reference proteome</keyword>
<gene>
    <name evidence="1" type="ORF">BV898_10910</name>
</gene>
<proteinExistence type="predicted"/>
<name>A0A1W0WI43_HYPEX</name>
<dbReference type="AlphaFoldDB" id="A0A1W0WI43"/>
<comment type="caution">
    <text evidence="1">The sequence shown here is derived from an EMBL/GenBank/DDBJ whole genome shotgun (WGS) entry which is preliminary data.</text>
</comment>
<dbReference type="OrthoDB" id="411632at2759"/>
<protein>
    <submittedName>
        <fullName evidence="1">Uncharacterized protein</fullName>
    </submittedName>
</protein>
<organism evidence="1 2">
    <name type="scientific">Hypsibius exemplaris</name>
    <name type="common">Freshwater tardigrade</name>
    <dbReference type="NCBI Taxonomy" id="2072580"/>
    <lineage>
        <taxon>Eukaryota</taxon>
        <taxon>Metazoa</taxon>
        <taxon>Ecdysozoa</taxon>
        <taxon>Tardigrada</taxon>
        <taxon>Eutardigrada</taxon>
        <taxon>Parachela</taxon>
        <taxon>Hypsibioidea</taxon>
        <taxon>Hypsibiidae</taxon>
        <taxon>Hypsibius</taxon>
    </lineage>
</organism>
<reference evidence="2" key="1">
    <citation type="submission" date="2017-01" db="EMBL/GenBank/DDBJ databases">
        <title>Comparative genomics of anhydrobiosis in the tardigrade Hypsibius dujardini.</title>
        <authorList>
            <person name="Yoshida Y."/>
            <person name="Koutsovoulos G."/>
            <person name="Laetsch D."/>
            <person name="Stevens L."/>
            <person name="Kumar S."/>
            <person name="Horikawa D."/>
            <person name="Ishino K."/>
            <person name="Komine S."/>
            <person name="Tomita M."/>
            <person name="Blaxter M."/>
            <person name="Arakawa K."/>
        </authorList>
    </citation>
    <scope>NUCLEOTIDE SEQUENCE [LARGE SCALE GENOMIC DNA]</scope>
    <source>
        <strain evidence="2">Z151</strain>
    </source>
</reference>
<evidence type="ECO:0000313" key="1">
    <source>
        <dbReference type="EMBL" id="OQV14878.1"/>
    </source>
</evidence>
<dbReference type="Proteomes" id="UP000192578">
    <property type="component" value="Unassembled WGS sequence"/>
</dbReference>
<dbReference type="InterPro" id="IPR011735">
    <property type="entry name" value="WlaTC/HtrL_glycosyltransf"/>
</dbReference>
<dbReference type="Pfam" id="PF09612">
    <property type="entry name" value="HtrL_YibB"/>
    <property type="match status" value="1"/>
</dbReference>
<sequence length="251" mass="28744">MSNFLEVIPLPSLRIYGGAIGGESQESSGFLFGHYENCSEGVSELEEVKRLEMWNKQKSLDHETFHTPELYALWNQKLHFLMEAIKENPFDSDYFLWTDIGSFRDKEQAEQLTSYPDTNTTATLLGTDKVFFLQMGDFLEEHRKIRWNGLPEKDFQHGTGLAGTVLGGHANAIREYNQRYYETMKLMHDNGLFIGKDQNIMSTVAVLYPDLHSISAFFSICPPSHAGNLRELLILEATKRVFHLLDITIQT</sequence>
<dbReference type="EMBL" id="MTYJ01000097">
    <property type="protein sequence ID" value="OQV14878.1"/>
    <property type="molecule type" value="Genomic_DNA"/>
</dbReference>
<evidence type="ECO:0000313" key="2">
    <source>
        <dbReference type="Proteomes" id="UP000192578"/>
    </source>
</evidence>
<accession>A0A1W0WI43</accession>